<dbReference type="AlphaFoldDB" id="A0A4Z0R1G9"/>
<dbReference type="SMART" id="SM00530">
    <property type="entry name" value="HTH_XRE"/>
    <property type="match status" value="1"/>
</dbReference>
<accession>A0A4Z0R1G9</accession>
<dbReference type="SUPFAM" id="SSF47413">
    <property type="entry name" value="lambda repressor-like DNA-binding domains"/>
    <property type="match status" value="1"/>
</dbReference>
<organism evidence="2 3">
    <name type="scientific">Desulfosporosinus fructosivorans</name>
    <dbReference type="NCBI Taxonomy" id="2018669"/>
    <lineage>
        <taxon>Bacteria</taxon>
        <taxon>Bacillati</taxon>
        <taxon>Bacillota</taxon>
        <taxon>Clostridia</taxon>
        <taxon>Eubacteriales</taxon>
        <taxon>Desulfitobacteriaceae</taxon>
        <taxon>Desulfosporosinus</taxon>
    </lineage>
</organism>
<feature type="domain" description="HTH cro/C1-type" evidence="1">
    <location>
        <begin position="3"/>
        <end position="57"/>
    </location>
</feature>
<dbReference type="Gene3D" id="1.10.260.40">
    <property type="entry name" value="lambda repressor-like DNA-binding domains"/>
    <property type="match status" value="1"/>
</dbReference>
<dbReference type="GO" id="GO:0003677">
    <property type="term" value="F:DNA binding"/>
    <property type="evidence" value="ECO:0007669"/>
    <property type="project" value="InterPro"/>
</dbReference>
<dbReference type="InterPro" id="IPR010982">
    <property type="entry name" value="Lambda_DNA-bd_dom_sf"/>
</dbReference>
<proteinExistence type="predicted"/>
<dbReference type="EMBL" id="SPQQ01000006">
    <property type="protein sequence ID" value="TGE36912.1"/>
    <property type="molecule type" value="Genomic_DNA"/>
</dbReference>
<comment type="caution">
    <text evidence="2">The sequence shown here is derived from an EMBL/GenBank/DDBJ whole genome shotgun (WGS) entry which is preliminary data.</text>
</comment>
<evidence type="ECO:0000313" key="3">
    <source>
        <dbReference type="Proteomes" id="UP000298460"/>
    </source>
</evidence>
<protein>
    <submittedName>
        <fullName evidence="2">XRE family transcriptional regulator</fullName>
    </submittedName>
</protein>
<dbReference type="Proteomes" id="UP000298460">
    <property type="component" value="Unassembled WGS sequence"/>
</dbReference>
<dbReference type="InterPro" id="IPR001387">
    <property type="entry name" value="Cro/C1-type_HTH"/>
</dbReference>
<name>A0A4Z0R1G9_9FIRM</name>
<reference evidence="2 3" key="1">
    <citation type="submission" date="2019-03" db="EMBL/GenBank/DDBJ databases">
        <title>Draft Genome Sequence of Desulfosporosinus fructosivorans Strain 63.6F, Isolated from Marine Sediment in the Baltic Sea.</title>
        <authorList>
            <person name="Hausmann B."/>
            <person name="Vandieken V."/>
            <person name="Pjevac P."/>
            <person name="Schreck K."/>
            <person name="Herbold C.W."/>
            <person name="Loy A."/>
        </authorList>
    </citation>
    <scope>NUCLEOTIDE SEQUENCE [LARGE SCALE GENOMIC DNA]</scope>
    <source>
        <strain evidence="2 3">63.6F</strain>
    </source>
</reference>
<evidence type="ECO:0000313" key="2">
    <source>
        <dbReference type="EMBL" id="TGE36912.1"/>
    </source>
</evidence>
<dbReference type="CDD" id="cd00093">
    <property type="entry name" value="HTH_XRE"/>
    <property type="match status" value="1"/>
</dbReference>
<evidence type="ECO:0000259" key="1">
    <source>
        <dbReference type="PROSITE" id="PS50943"/>
    </source>
</evidence>
<dbReference type="PROSITE" id="PS50943">
    <property type="entry name" value="HTH_CROC1"/>
    <property type="match status" value="1"/>
</dbReference>
<gene>
    <name evidence="2" type="ORF">E4K67_17595</name>
</gene>
<sequence length="70" mass="8246">MTLRSAREMNGYSMEDIAVVCGITVEDVKMYEEDTRKMPFDLAKKAKRLFRINIEQIFVGLESEYVKNHR</sequence>
<keyword evidence="3" id="KW-1185">Reference proteome</keyword>